<organism evidence="2 3">
    <name type="scientific">Pedobacter ureilyticus</name>
    <dbReference type="NCBI Taxonomy" id="1393051"/>
    <lineage>
        <taxon>Bacteria</taxon>
        <taxon>Pseudomonadati</taxon>
        <taxon>Bacteroidota</taxon>
        <taxon>Sphingobacteriia</taxon>
        <taxon>Sphingobacteriales</taxon>
        <taxon>Sphingobacteriaceae</taxon>
        <taxon>Pedobacter</taxon>
    </lineage>
</organism>
<evidence type="ECO:0000256" key="1">
    <source>
        <dbReference type="SAM" id="Phobius"/>
    </source>
</evidence>
<keyword evidence="3" id="KW-1185">Reference proteome</keyword>
<dbReference type="RefSeq" id="WP_138724053.1">
    <property type="nucleotide sequence ID" value="NZ_SSHJ02000008.1"/>
</dbReference>
<feature type="transmembrane region" description="Helical" evidence="1">
    <location>
        <begin position="556"/>
        <end position="575"/>
    </location>
</feature>
<accession>A0ABW9J8W9</accession>
<dbReference type="EMBL" id="SSHJ02000008">
    <property type="protein sequence ID" value="MFN0256966.1"/>
    <property type="molecule type" value="Genomic_DNA"/>
</dbReference>
<proteinExistence type="predicted"/>
<evidence type="ECO:0000313" key="2">
    <source>
        <dbReference type="EMBL" id="MFN0256966.1"/>
    </source>
</evidence>
<keyword evidence="1" id="KW-0812">Transmembrane</keyword>
<evidence type="ECO:0000313" key="3">
    <source>
        <dbReference type="Proteomes" id="UP001517247"/>
    </source>
</evidence>
<dbReference type="Proteomes" id="UP001517247">
    <property type="component" value="Unassembled WGS sequence"/>
</dbReference>
<keyword evidence="1" id="KW-1133">Transmembrane helix</keyword>
<sequence length="648" mass="76107">MNDNFNILRLCCLIQDRDAQDLKRTVLSIIFEILYENNNSEIPADILFQKTNEKFNTSLEKDFFDNLLLKSNSFELLTTDGAPLVKLTSQKFTEIDKDISDYSIEPHIERFLDQKKYPSYKKDVIVEILFQSIYENIYTFTPEKIKTIIPQNISEKLEQFDLDIFNEFLEFDEPTKNRCLYNQFAKAIEFAILTSGKGVTQFSENLYKDKCYLLDTNIIFRLIGVGGIERQDTITQLLKDCIKQGIGFEYSHHTLLELNKKLEQCVIEIQRAEKSKKIEIVEDVFDRNPHFFNDDFITQYCRLRGQKVVNSPEQYEIEMKARFKALCKELSIEQANHNIKVEDSERNIFSLSLIKKRKEINEFYRYSNNQAKVDAYNVIYVRKRRGHNNYNYADVKSFYLTTDRGLNRILSTDKDVLIPETILPSQLFIIHNPVSNSSSVEPDYKTFFRFLKRRTSEFKLRGKDVINYITQARTYTTSSTAISSLVSAFSDQRYKYSKNDTLEEGVLVSFKDFTQTYFDKKNSELNDVKTNYSQIKDSAEIELKTAIKKANSCAKAFDILITFVLIPLIAILLKIYTSLDIYIVVIILIIAEVGKFLVSTRTSLIKHLWRRFFIFFSKRTSYYKLTKDQEFIERGIKEIDNRPDNIWK</sequence>
<evidence type="ECO:0008006" key="4">
    <source>
        <dbReference type="Google" id="ProtNLM"/>
    </source>
</evidence>
<protein>
    <recommendedName>
        <fullName evidence="4">PIN domain-containing protein</fullName>
    </recommendedName>
</protein>
<reference evidence="2 3" key="1">
    <citation type="submission" date="2024-12" db="EMBL/GenBank/DDBJ databases">
        <authorList>
            <person name="Hu S."/>
        </authorList>
    </citation>
    <scope>NUCLEOTIDE SEQUENCE [LARGE SCALE GENOMIC DNA]</scope>
    <source>
        <strain evidence="2 3">THG-T11</strain>
    </source>
</reference>
<comment type="caution">
    <text evidence="2">The sequence shown here is derived from an EMBL/GenBank/DDBJ whole genome shotgun (WGS) entry which is preliminary data.</text>
</comment>
<feature type="transmembrane region" description="Helical" evidence="1">
    <location>
        <begin position="581"/>
        <end position="598"/>
    </location>
</feature>
<gene>
    <name evidence="2" type="ORF">E6A44_015360</name>
</gene>
<keyword evidence="1" id="KW-0472">Membrane</keyword>
<name>A0ABW9J8W9_9SPHI</name>